<dbReference type="InterPro" id="IPR028871">
    <property type="entry name" value="BlueCu_1_BS"/>
</dbReference>
<evidence type="ECO:0000256" key="1">
    <source>
        <dbReference type="ARBA" id="ARBA00004370"/>
    </source>
</evidence>
<comment type="subcellular location">
    <subcellularLocation>
        <location evidence="1">Membrane</location>
    </subcellularLocation>
</comment>
<dbReference type="AlphaFoldDB" id="A0A7D5QA26"/>
<keyword evidence="9" id="KW-1185">Reference proteome</keyword>
<dbReference type="KEGG" id="halu:HUG12_11265"/>
<dbReference type="GO" id="GO:0009055">
    <property type="term" value="F:electron transfer activity"/>
    <property type="evidence" value="ECO:0007669"/>
    <property type="project" value="InterPro"/>
</dbReference>
<keyword evidence="2" id="KW-0813">Transport</keyword>
<name>A0A7D5QA26_9EURY</name>
<organism evidence="8 9">
    <name type="scientific">Halorarum salinum</name>
    <dbReference type="NCBI Taxonomy" id="2743089"/>
    <lineage>
        <taxon>Archaea</taxon>
        <taxon>Methanobacteriati</taxon>
        <taxon>Methanobacteriota</taxon>
        <taxon>Stenosarchaea group</taxon>
        <taxon>Halobacteria</taxon>
        <taxon>Halobacteriales</taxon>
        <taxon>Haloferacaceae</taxon>
        <taxon>Halorarum</taxon>
    </lineage>
</organism>
<dbReference type="RefSeq" id="WP_179268861.1">
    <property type="nucleotide sequence ID" value="NZ_CP058579.1"/>
</dbReference>
<dbReference type="InterPro" id="IPR000923">
    <property type="entry name" value="BlueCu_1"/>
</dbReference>
<dbReference type="EMBL" id="CP058579">
    <property type="protein sequence ID" value="QLG62276.1"/>
    <property type="molecule type" value="Genomic_DNA"/>
</dbReference>
<dbReference type="GO" id="GO:0005507">
    <property type="term" value="F:copper ion binding"/>
    <property type="evidence" value="ECO:0007669"/>
    <property type="project" value="InterPro"/>
</dbReference>
<reference evidence="8 9" key="1">
    <citation type="submission" date="2020-06" db="EMBL/GenBank/DDBJ databases">
        <title>NJ-3-1, isolated from saline soil.</title>
        <authorList>
            <person name="Cui H.L."/>
            <person name="Shi X."/>
        </authorList>
    </citation>
    <scope>NUCLEOTIDE SEQUENCE [LARGE SCALE GENOMIC DNA]</scope>
    <source>
        <strain evidence="8 9">NJ-3-1</strain>
    </source>
</reference>
<accession>A0A7D5QA26</accession>
<dbReference type="GeneID" id="56038046"/>
<gene>
    <name evidence="8" type="ORF">HUG12_11265</name>
</gene>
<feature type="domain" description="Blue (type 1) copper" evidence="7">
    <location>
        <begin position="42"/>
        <end position="140"/>
    </location>
</feature>
<evidence type="ECO:0000256" key="5">
    <source>
        <dbReference type="ARBA" id="ARBA00023008"/>
    </source>
</evidence>
<evidence type="ECO:0000256" key="3">
    <source>
        <dbReference type="ARBA" id="ARBA00022723"/>
    </source>
</evidence>
<evidence type="ECO:0000256" key="6">
    <source>
        <dbReference type="ARBA" id="ARBA00023136"/>
    </source>
</evidence>
<keyword evidence="6" id="KW-0472">Membrane</keyword>
<evidence type="ECO:0000259" key="7">
    <source>
        <dbReference type="Pfam" id="PF00127"/>
    </source>
</evidence>
<dbReference type="PROSITE" id="PS00196">
    <property type="entry name" value="COPPER_BLUE"/>
    <property type="match status" value="1"/>
</dbReference>
<keyword evidence="3" id="KW-0479">Metal-binding</keyword>
<dbReference type="PANTHER" id="PTHR34192">
    <property type="entry name" value="PLASTOCYANIN MAJOR ISOFORM, CHLOROPLASTIC-RELATED"/>
    <property type="match status" value="1"/>
</dbReference>
<dbReference type="Pfam" id="PF00127">
    <property type="entry name" value="Copper-bind"/>
    <property type="match status" value="1"/>
</dbReference>
<dbReference type="Proteomes" id="UP000509626">
    <property type="component" value="Chromosome"/>
</dbReference>
<dbReference type="PANTHER" id="PTHR34192:SF10">
    <property type="entry name" value="PLASTOCYANIN MAJOR ISOFORM, CHLOROPLASTIC-RELATED"/>
    <property type="match status" value="1"/>
</dbReference>
<proteinExistence type="predicted"/>
<evidence type="ECO:0000313" key="8">
    <source>
        <dbReference type="EMBL" id="QLG62276.1"/>
    </source>
</evidence>
<dbReference type="GO" id="GO:0016020">
    <property type="term" value="C:membrane"/>
    <property type="evidence" value="ECO:0007669"/>
    <property type="project" value="UniProtKB-SubCell"/>
</dbReference>
<evidence type="ECO:0000256" key="4">
    <source>
        <dbReference type="ARBA" id="ARBA00022982"/>
    </source>
</evidence>
<protein>
    <submittedName>
        <fullName evidence="8">Copper-binding protein</fullName>
    </submittedName>
</protein>
<dbReference type="CDD" id="cd04220">
    <property type="entry name" value="Halocyanin"/>
    <property type="match status" value="1"/>
</dbReference>
<keyword evidence="5" id="KW-0186">Copper</keyword>
<dbReference type="OrthoDB" id="4392at2157"/>
<dbReference type="InterPro" id="IPR008972">
    <property type="entry name" value="Cupredoxin"/>
</dbReference>
<dbReference type="SUPFAM" id="SSF49503">
    <property type="entry name" value="Cupredoxins"/>
    <property type="match status" value="1"/>
</dbReference>
<dbReference type="Gene3D" id="2.60.40.420">
    <property type="entry name" value="Cupredoxins - blue copper proteins"/>
    <property type="match status" value="1"/>
</dbReference>
<sequence length="140" mass="14865">MPSGSCDRRSFVRLGGAALSAVPTVGCLRRRPTAARRVTMTDAFAFDPRTATVGAGRTVRWENESDVGHTVTAYGDAVPSDARYFASGGFDSERAARAGVTEGLVPPGGEYEHAFEEPGTYGYFCIPHESSGMVGTVRVE</sequence>
<evidence type="ECO:0000313" key="9">
    <source>
        <dbReference type="Proteomes" id="UP000509626"/>
    </source>
</evidence>
<keyword evidence="4" id="KW-0249">Electron transport</keyword>
<evidence type="ECO:0000256" key="2">
    <source>
        <dbReference type="ARBA" id="ARBA00022448"/>
    </source>
</evidence>